<feature type="domain" description="Glycosyl transferase family 1" evidence="1">
    <location>
        <begin position="145"/>
        <end position="297"/>
    </location>
</feature>
<dbReference type="CDD" id="cd03801">
    <property type="entry name" value="GT4_PimA-like"/>
    <property type="match status" value="1"/>
</dbReference>
<gene>
    <name evidence="3" type="ORF">E3J38_06935</name>
</gene>
<dbReference type="Proteomes" id="UP000315534">
    <property type="component" value="Unassembled WGS sequence"/>
</dbReference>
<sequence length="321" mass="35934">MRRLVQHNIPDLVYVNNIAHHISPSILDVFRSLGLPVVMYVNDYKIICPNSLLLNSAGVCKKCKGRRYYNALLHRCKRDSLIPSAVACIEAYAHYHRRIYDSVRAFLAPSQFCKERLAEFGVDREKIFVVPNFISPEDFGSKDTSSEPFCVYFGRLSKEKGLKVLIEAAKVCGHELLIIGDGELKSSLVRYAEELGARNVSFRDGMAFDELMTTVGASLFTVFPSLCYETFGRSILESFAVGKPVVASRIGAVKELVDDGVDGLLCEPGDCEELAEKMSSMFSSKQATEKMGQNGRAKALSRFTPGNQYQHLMHVWERIKP</sequence>
<comment type="caution">
    <text evidence="3">The sequence shown here is derived from an EMBL/GenBank/DDBJ whole genome shotgun (WGS) entry which is preliminary data.</text>
</comment>
<accession>A0A523XKC6</accession>
<dbReference type="GO" id="GO:0016757">
    <property type="term" value="F:glycosyltransferase activity"/>
    <property type="evidence" value="ECO:0007669"/>
    <property type="project" value="InterPro"/>
</dbReference>
<evidence type="ECO:0000259" key="1">
    <source>
        <dbReference type="Pfam" id="PF00534"/>
    </source>
</evidence>
<dbReference type="InterPro" id="IPR028098">
    <property type="entry name" value="Glyco_trans_4-like_N"/>
</dbReference>
<organism evidence="3 4">
    <name type="scientific">candidate division TA06 bacterium</name>
    <dbReference type="NCBI Taxonomy" id="2250710"/>
    <lineage>
        <taxon>Bacteria</taxon>
        <taxon>Bacteria division TA06</taxon>
    </lineage>
</organism>
<evidence type="ECO:0000313" key="3">
    <source>
        <dbReference type="EMBL" id="TET79665.1"/>
    </source>
</evidence>
<dbReference type="Gene3D" id="3.40.50.2000">
    <property type="entry name" value="Glycogen Phosphorylase B"/>
    <property type="match status" value="2"/>
</dbReference>
<name>A0A523XKC6_UNCT6</name>
<dbReference type="AlphaFoldDB" id="A0A523XKC6"/>
<dbReference type="Pfam" id="PF00534">
    <property type="entry name" value="Glycos_transf_1"/>
    <property type="match status" value="1"/>
</dbReference>
<feature type="domain" description="Glycosyltransferase subfamily 4-like N-terminal" evidence="2">
    <location>
        <begin position="93"/>
        <end position="137"/>
    </location>
</feature>
<dbReference type="EMBL" id="SOIP01000405">
    <property type="protein sequence ID" value="TET79665.1"/>
    <property type="molecule type" value="Genomic_DNA"/>
</dbReference>
<evidence type="ECO:0000259" key="2">
    <source>
        <dbReference type="Pfam" id="PF13439"/>
    </source>
</evidence>
<reference evidence="3 4" key="1">
    <citation type="submission" date="2019-03" db="EMBL/GenBank/DDBJ databases">
        <title>Metabolic potential of uncultured bacteria and archaea associated with petroleum seepage in deep-sea sediments.</title>
        <authorList>
            <person name="Dong X."/>
            <person name="Hubert C."/>
        </authorList>
    </citation>
    <scope>NUCLEOTIDE SEQUENCE [LARGE SCALE GENOMIC DNA]</scope>
    <source>
        <strain evidence="3">E29_bin36</strain>
    </source>
</reference>
<dbReference type="PANTHER" id="PTHR45947">
    <property type="entry name" value="SULFOQUINOVOSYL TRANSFERASE SQD2"/>
    <property type="match status" value="1"/>
</dbReference>
<dbReference type="SUPFAM" id="SSF53756">
    <property type="entry name" value="UDP-Glycosyltransferase/glycogen phosphorylase"/>
    <property type="match status" value="1"/>
</dbReference>
<protein>
    <submittedName>
        <fullName evidence="3">Glycosyltransferase family 1 protein</fullName>
    </submittedName>
</protein>
<evidence type="ECO:0000313" key="4">
    <source>
        <dbReference type="Proteomes" id="UP000315534"/>
    </source>
</evidence>
<proteinExistence type="predicted"/>
<keyword evidence="3" id="KW-0808">Transferase</keyword>
<dbReference type="PANTHER" id="PTHR45947:SF3">
    <property type="entry name" value="SULFOQUINOVOSYL TRANSFERASE SQD2"/>
    <property type="match status" value="1"/>
</dbReference>
<dbReference type="Pfam" id="PF13439">
    <property type="entry name" value="Glyco_transf_4"/>
    <property type="match status" value="1"/>
</dbReference>
<dbReference type="InterPro" id="IPR001296">
    <property type="entry name" value="Glyco_trans_1"/>
</dbReference>
<dbReference type="InterPro" id="IPR050194">
    <property type="entry name" value="Glycosyltransferase_grp1"/>
</dbReference>